<dbReference type="Pfam" id="PF02899">
    <property type="entry name" value="Phage_int_SAM_1"/>
    <property type="match status" value="1"/>
</dbReference>
<evidence type="ECO:0008006" key="9">
    <source>
        <dbReference type="Google" id="ProtNLM"/>
    </source>
</evidence>
<keyword evidence="2 4" id="KW-0238">DNA-binding</keyword>
<evidence type="ECO:0000313" key="8">
    <source>
        <dbReference type="Proteomes" id="UP000628775"/>
    </source>
</evidence>
<dbReference type="Gene3D" id="1.10.443.10">
    <property type="entry name" value="Intergrase catalytic core"/>
    <property type="match status" value="1"/>
</dbReference>
<evidence type="ECO:0000313" key="7">
    <source>
        <dbReference type="EMBL" id="GGE53465.1"/>
    </source>
</evidence>
<dbReference type="InterPro" id="IPR004107">
    <property type="entry name" value="Integrase_SAM-like_N"/>
</dbReference>
<evidence type="ECO:0000256" key="4">
    <source>
        <dbReference type="PROSITE-ProRule" id="PRU01248"/>
    </source>
</evidence>
<dbReference type="Proteomes" id="UP000628775">
    <property type="component" value="Unassembled WGS sequence"/>
</dbReference>
<feature type="domain" description="Tyr recombinase" evidence="5">
    <location>
        <begin position="124"/>
        <end position="316"/>
    </location>
</feature>
<reference evidence="7" key="2">
    <citation type="submission" date="2020-09" db="EMBL/GenBank/DDBJ databases">
        <authorList>
            <person name="Sun Q."/>
            <person name="Zhou Y."/>
        </authorList>
    </citation>
    <scope>NUCLEOTIDE SEQUENCE</scope>
    <source>
        <strain evidence="7">CGMCC 1.15371</strain>
    </source>
</reference>
<dbReference type="InterPro" id="IPR002104">
    <property type="entry name" value="Integrase_catalytic"/>
</dbReference>
<dbReference type="Pfam" id="PF00589">
    <property type="entry name" value="Phage_integrase"/>
    <property type="match status" value="1"/>
</dbReference>
<protein>
    <recommendedName>
        <fullName evidence="9">Integrase</fullName>
    </recommendedName>
</protein>
<evidence type="ECO:0000256" key="2">
    <source>
        <dbReference type="ARBA" id="ARBA00023125"/>
    </source>
</evidence>
<evidence type="ECO:0000259" key="6">
    <source>
        <dbReference type="PROSITE" id="PS51900"/>
    </source>
</evidence>
<dbReference type="PANTHER" id="PTHR30349:SF81">
    <property type="entry name" value="TYROSINE RECOMBINASE XERC"/>
    <property type="match status" value="1"/>
</dbReference>
<keyword evidence="3" id="KW-0233">DNA recombination</keyword>
<comment type="caution">
    <text evidence="7">The sequence shown here is derived from an EMBL/GenBank/DDBJ whole genome shotgun (WGS) entry which is preliminary data.</text>
</comment>
<dbReference type="PANTHER" id="PTHR30349">
    <property type="entry name" value="PHAGE INTEGRASE-RELATED"/>
    <property type="match status" value="1"/>
</dbReference>
<reference evidence="7" key="1">
    <citation type="journal article" date="2014" name="Int. J. Syst. Evol. Microbiol.">
        <title>Complete genome sequence of Corynebacterium casei LMG S-19264T (=DSM 44701T), isolated from a smear-ripened cheese.</title>
        <authorList>
            <consortium name="US DOE Joint Genome Institute (JGI-PGF)"/>
            <person name="Walter F."/>
            <person name="Albersmeier A."/>
            <person name="Kalinowski J."/>
            <person name="Ruckert C."/>
        </authorList>
    </citation>
    <scope>NUCLEOTIDE SEQUENCE</scope>
    <source>
        <strain evidence="7">CGMCC 1.15371</strain>
    </source>
</reference>
<proteinExistence type="predicted"/>
<dbReference type="PROSITE" id="PS51898">
    <property type="entry name" value="TYR_RECOMBINASE"/>
    <property type="match status" value="1"/>
</dbReference>
<dbReference type="AlphaFoldDB" id="A0A8J3E0C7"/>
<dbReference type="InterPro" id="IPR011010">
    <property type="entry name" value="DNA_brk_join_enz"/>
</dbReference>
<keyword evidence="1" id="KW-0229">DNA integration</keyword>
<dbReference type="InterPro" id="IPR013762">
    <property type="entry name" value="Integrase-like_cat_sf"/>
</dbReference>
<dbReference type="EMBL" id="BMIR01000024">
    <property type="protein sequence ID" value="GGE53465.1"/>
    <property type="molecule type" value="Genomic_DNA"/>
</dbReference>
<gene>
    <name evidence="7" type="ORF">GCM10011391_35410</name>
</gene>
<organism evidence="7 8">
    <name type="scientific">Pullulanibacillus camelliae</name>
    <dbReference type="NCBI Taxonomy" id="1707096"/>
    <lineage>
        <taxon>Bacteria</taxon>
        <taxon>Bacillati</taxon>
        <taxon>Bacillota</taxon>
        <taxon>Bacilli</taxon>
        <taxon>Bacillales</taxon>
        <taxon>Sporolactobacillaceae</taxon>
        <taxon>Pullulanibacillus</taxon>
    </lineage>
</organism>
<dbReference type="GO" id="GO:0006310">
    <property type="term" value="P:DNA recombination"/>
    <property type="evidence" value="ECO:0007669"/>
    <property type="project" value="UniProtKB-KW"/>
</dbReference>
<dbReference type="GO" id="GO:0003677">
    <property type="term" value="F:DNA binding"/>
    <property type="evidence" value="ECO:0007669"/>
    <property type="project" value="UniProtKB-UniRule"/>
</dbReference>
<dbReference type="InterPro" id="IPR010998">
    <property type="entry name" value="Integrase_recombinase_N"/>
</dbReference>
<dbReference type="InterPro" id="IPR044068">
    <property type="entry name" value="CB"/>
</dbReference>
<dbReference type="Gene3D" id="1.10.150.130">
    <property type="match status" value="1"/>
</dbReference>
<dbReference type="RefSeq" id="WP_188697722.1">
    <property type="nucleotide sequence ID" value="NZ_BMIR01000024.1"/>
</dbReference>
<evidence type="ECO:0000259" key="5">
    <source>
        <dbReference type="PROSITE" id="PS51898"/>
    </source>
</evidence>
<dbReference type="InterPro" id="IPR050090">
    <property type="entry name" value="Tyrosine_recombinase_XerCD"/>
</dbReference>
<feature type="domain" description="Core-binding (CB)" evidence="6">
    <location>
        <begin position="17"/>
        <end position="100"/>
    </location>
</feature>
<keyword evidence="8" id="KW-1185">Reference proteome</keyword>
<dbReference type="GO" id="GO:0015074">
    <property type="term" value="P:DNA integration"/>
    <property type="evidence" value="ECO:0007669"/>
    <property type="project" value="InterPro"/>
</dbReference>
<name>A0A8J3E0C7_9BACL</name>
<dbReference type="SUPFAM" id="SSF56349">
    <property type="entry name" value="DNA breaking-rejoining enzymes"/>
    <property type="match status" value="1"/>
</dbReference>
<evidence type="ECO:0000256" key="1">
    <source>
        <dbReference type="ARBA" id="ARBA00022908"/>
    </source>
</evidence>
<evidence type="ECO:0000256" key="3">
    <source>
        <dbReference type="ARBA" id="ARBA00023172"/>
    </source>
</evidence>
<dbReference type="PROSITE" id="PS51900">
    <property type="entry name" value="CB"/>
    <property type="match status" value="1"/>
</dbReference>
<accession>A0A8J3E0C7</accession>
<sequence length="346" mass="40076">MNKSIEGAFFKYVRSFLTVYLPRNKCYSTNTIKAYRDTINLLRLFLWERKKIPFTDITFEMINHDLVYKFLEWLQSSRNCSISTRNQRLAALKSFLHYCAIEEPSLAAIYMDVQDITALRDTKKGVSYMSQNALKSILTQPNVKNKFDLRNRFFMIVMYDTGGRIQEILDLKLRDISLDLDIPCIYLTGKGNKVRAVPLMEKTVLHLKEYLKVFHPTYLESADDYLFYTVFKGKRGAMSPDNVSAFIKKYAERARISCSEVPKRVHAHLFRHSRAMHLYQSGIPLSYIKDFLGHENSTTTSIYASADTTMIRNALEKAAKLDGNSTTEIPVWEDNEDMILKLCGLK</sequence>